<comment type="caution">
    <text evidence="2">The sequence shown here is derived from an EMBL/GenBank/DDBJ whole genome shotgun (WGS) entry which is preliminary data.</text>
</comment>
<gene>
    <name evidence="2" type="ORF">MQP27_41855</name>
</gene>
<keyword evidence="3" id="KW-1185">Reference proteome</keyword>
<name>A0ABS9YKE3_9ACTN</name>
<organism evidence="2 3">
    <name type="scientific">Streptomyces cylindrosporus</name>
    <dbReference type="NCBI Taxonomy" id="2927583"/>
    <lineage>
        <taxon>Bacteria</taxon>
        <taxon>Bacillati</taxon>
        <taxon>Actinomycetota</taxon>
        <taxon>Actinomycetes</taxon>
        <taxon>Kitasatosporales</taxon>
        <taxon>Streptomycetaceae</taxon>
        <taxon>Streptomyces</taxon>
    </lineage>
</organism>
<dbReference type="EMBL" id="JALDAY010000015">
    <property type="protein sequence ID" value="MCI3277635.1"/>
    <property type="molecule type" value="Genomic_DNA"/>
</dbReference>
<accession>A0ABS9YKE3</accession>
<evidence type="ECO:0000313" key="3">
    <source>
        <dbReference type="Proteomes" id="UP001165269"/>
    </source>
</evidence>
<evidence type="ECO:0000256" key="1">
    <source>
        <dbReference type="SAM" id="MobiDB-lite"/>
    </source>
</evidence>
<reference evidence="2" key="1">
    <citation type="submission" date="2022-03" db="EMBL/GenBank/DDBJ databases">
        <title>Streptomyces 7R015 and 7R016 isolated from Barleria lupulina in Thailand.</title>
        <authorList>
            <person name="Kanchanasin P."/>
            <person name="Phongsopitanun W."/>
            <person name="Tanasupawat S."/>
        </authorList>
    </citation>
    <scope>NUCLEOTIDE SEQUENCE</scope>
    <source>
        <strain evidence="2">7R015</strain>
    </source>
</reference>
<dbReference type="RefSeq" id="WP_242775481.1">
    <property type="nucleotide sequence ID" value="NZ_JALDAY010000015.1"/>
</dbReference>
<protein>
    <submittedName>
        <fullName evidence="2">Uncharacterized protein</fullName>
    </submittedName>
</protein>
<feature type="region of interest" description="Disordered" evidence="1">
    <location>
        <begin position="1"/>
        <end position="20"/>
    </location>
</feature>
<sequence length="81" mass="8750">MSNRHRLVVRSEGAPDTTTIELDGEPLSFVSRVELVVDARGHAEARIVVPGAIVDMEADAEAFVLAHVPRGTDGNDARDDR</sequence>
<proteinExistence type="predicted"/>
<evidence type="ECO:0000313" key="2">
    <source>
        <dbReference type="EMBL" id="MCI3277635.1"/>
    </source>
</evidence>
<dbReference type="Proteomes" id="UP001165269">
    <property type="component" value="Unassembled WGS sequence"/>
</dbReference>